<keyword evidence="3" id="KW-1003">Cell membrane</keyword>
<evidence type="ECO:0000256" key="4">
    <source>
        <dbReference type="ARBA" id="ARBA00022692"/>
    </source>
</evidence>
<evidence type="ECO:0000256" key="1">
    <source>
        <dbReference type="ARBA" id="ARBA00004651"/>
    </source>
</evidence>
<dbReference type="Pfam" id="PF03773">
    <property type="entry name" value="ArsP_1"/>
    <property type="match status" value="1"/>
</dbReference>
<feature type="transmembrane region" description="Helical" evidence="7">
    <location>
        <begin position="255"/>
        <end position="275"/>
    </location>
</feature>
<evidence type="ECO:0000256" key="3">
    <source>
        <dbReference type="ARBA" id="ARBA00022475"/>
    </source>
</evidence>
<feature type="transmembrane region" description="Helical" evidence="7">
    <location>
        <begin position="295"/>
        <end position="317"/>
    </location>
</feature>
<dbReference type="EMBL" id="JAESWA010000027">
    <property type="protein sequence ID" value="MBL4933727.1"/>
    <property type="molecule type" value="Genomic_DNA"/>
</dbReference>
<feature type="transmembrane region" description="Helical" evidence="7">
    <location>
        <begin position="66"/>
        <end position="90"/>
    </location>
</feature>
<dbReference type="Proteomes" id="UP000623681">
    <property type="component" value="Unassembled WGS sequence"/>
</dbReference>
<evidence type="ECO:0000256" key="7">
    <source>
        <dbReference type="SAM" id="Phobius"/>
    </source>
</evidence>
<evidence type="ECO:0000256" key="5">
    <source>
        <dbReference type="ARBA" id="ARBA00022989"/>
    </source>
</evidence>
<evidence type="ECO:0000313" key="9">
    <source>
        <dbReference type="Proteomes" id="UP000623681"/>
    </source>
</evidence>
<keyword evidence="6 7" id="KW-0472">Membrane</keyword>
<organism evidence="8 9">
    <name type="scientific">Clostridium paridis</name>
    <dbReference type="NCBI Taxonomy" id="2803863"/>
    <lineage>
        <taxon>Bacteria</taxon>
        <taxon>Bacillati</taxon>
        <taxon>Bacillota</taxon>
        <taxon>Clostridia</taxon>
        <taxon>Eubacteriales</taxon>
        <taxon>Clostridiaceae</taxon>
        <taxon>Clostridium</taxon>
    </lineage>
</organism>
<gene>
    <name evidence="8" type="ORF">JK634_18250</name>
</gene>
<evidence type="ECO:0000313" key="8">
    <source>
        <dbReference type="EMBL" id="MBL4933727.1"/>
    </source>
</evidence>
<accession>A0A937FJU7</accession>
<evidence type="ECO:0000256" key="6">
    <source>
        <dbReference type="ARBA" id="ARBA00023136"/>
    </source>
</evidence>
<feature type="transmembrane region" description="Helical" evidence="7">
    <location>
        <begin position="102"/>
        <end position="125"/>
    </location>
</feature>
<dbReference type="PANTHER" id="PTHR34184:SF4">
    <property type="entry name" value="UPF0718 PROTEIN YCGR"/>
    <property type="match status" value="1"/>
</dbReference>
<proteinExistence type="inferred from homology"/>
<reference evidence="8" key="1">
    <citation type="submission" date="2021-01" db="EMBL/GenBank/DDBJ databases">
        <title>Genome public.</title>
        <authorList>
            <person name="Liu C."/>
            <person name="Sun Q."/>
        </authorList>
    </citation>
    <scope>NUCLEOTIDE SEQUENCE</scope>
    <source>
        <strain evidence="8">YIM B02565</strain>
    </source>
</reference>
<name>A0A937FJU7_9CLOT</name>
<dbReference type="InterPro" id="IPR052923">
    <property type="entry name" value="UPF0718"/>
</dbReference>
<dbReference type="InterPro" id="IPR005524">
    <property type="entry name" value="DUF318"/>
</dbReference>
<sequence>MILIIILMIEFKITLNTRTLANFSAIFISIVLEAMPFIFIGSLISSLIQIFVSEQTIARILPRNPFLALLCASLLGIFLPICECGIIPIAKKLIKKGVPVGVATTFMISTPIINPIVLLSTYYAFGGNLKILSARAILGVIASIIIGSLITVINKSKTDVLKETDFNDDDLCGCGVSHNTNKKNQSKISLLLDTIISEFLDISKYLIFGAMLSATFQVLVSRSSLNYLASNLFLSVIAMIFLAFILSVCSEADAFIAASFIGQFTTGSILAFLIFGPMLDIKNTLMLIGGYKKTYVIPLILCIIIICASIGFGLNLIGFKVI</sequence>
<keyword evidence="4 7" id="KW-0812">Transmembrane</keyword>
<dbReference type="AlphaFoldDB" id="A0A937FJU7"/>
<dbReference type="PANTHER" id="PTHR34184">
    <property type="entry name" value="UPF0718 PROTEIN YCGR"/>
    <property type="match status" value="1"/>
</dbReference>
<protein>
    <submittedName>
        <fullName evidence="8">Permease</fullName>
    </submittedName>
</protein>
<comment type="caution">
    <text evidence="8">The sequence shown here is derived from an EMBL/GenBank/DDBJ whole genome shotgun (WGS) entry which is preliminary data.</text>
</comment>
<feature type="transmembrane region" description="Helical" evidence="7">
    <location>
        <begin position="20"/>
        <end position="46"/>
    </location>
</feature>
<feature type="transmembrane region" description="Helical" evidence="7">
    <location>
        <begin position="227"/>
        <end position="248"/>
    </location>
</feature>
<keyword evidence="9" id="KW-1185">Reference proteome</keyword>
<feature type="transmembrane region" description="Helical" evidence="7">
    <location>
        <begin position="131"/>
        <end position="153"/>
    </location>
</feature>
<dbReference type="GO" id="GO:0005886">
    <property type="term" value="C:plasma membrane"/>
    <property type="evidence" value="ECO:0007669"/>
    <property type="project" value="UniProtKB-SubCell"/>
</dbReference>
<comment type="subcellular location">
    <subcellularLocation>
        <location evidence="1">Cell membrane</location>
        <topology evidence="1">Multi-pass membrane protein</topology>
    </subcellularLocation>
</comment>
<keyword evidence="5 7" id="KW-1133">Transmembrane helix</keyword>
<comment type="similarity">
    <text evidence="2">Belongs to the UPF0718 family.</text>
</comment>
<evidence type="ECO:0000256" key="2">
    <source>
        <dbReference type="ARBA" id="ARBA00006386"/>
    </source>
</evidence>